<keyword evidence="1" id="KW-0472">Membrane</keyword>
<evidence type="ECO:0000313" key="3">
    <source>
        <dbReference type="Proteomes" id="UP000243073"/>
    </source>
</evidence>
<accession>A0A1J4QE68</accession>
<organism evidence="2 3">
    <name type="scientific">Oceanisphaera psychrotolerans</name>
    <dbReference type="NCBI Taxonomy" id="1414654"/>
    <lineage>
        <taxon>Bacteria</taxon>
        <taxon>Pseudomonadati</taxon>
        <taxon>Pseudomonadota</taxon>
        <taxon>Gammaproteobacteria</taxon>
        <taxon>Aeromonadales</taxon>
        <taxon>Aeromonadaceae</taxon>
        <taxon>Oceanisphaera</taxon>
    </lineage>
</organism>
<gene>
    <name evidence="2" type="ORF">BFR47_04565</name>
</gene>
<dbReference type="OrthoDB" id="6240672at2"/>
<feature type="transmembrane region" description="Helical" evidence="1">
    <location>
        <begin position="94"/>
        <end position="112"/>
    </location>
</feature>
<keyword evidence="1" id="KW-0812">Transmembrane</keyword>
<feature type="transmembrane region" description="Helical" evidence="1">
    <location>
        <begin position="12"/>
        <end position="33"/>
    </location>
</feature>
<dbReference type="AlphaFoldDB" id="A0A1J4QE68"/>
<feature type="transmembrane region" description="Helical" evidence="1">
    <location>
        <begin position="60"/>
        <end position="82"/>
    </location>
</feature>
<name>A0A1J4QE68_9GAMM</name>
<proteinExistence type="predicted"/>
<evidence type="ECO:0000256" key="1">
    <source>
        <dbReference type="SAM" id="Phobius"/>
    </source>
</evidence>
<evidence type="ECO:0000313" key="2">
    <source>
        <dbReference type="EMBL" id="OIN06660.1"/>
    </source>
</evidence>
<sequence length="114" mass="13029">MAPRGVDGVGKLLAAMTLGGWALYILLLVLFHYGRPEPDFGYLRYLGIPVRTEWLTLPAYWFHVGIWGALGLAVTTFTLVHFRGRRHLQYLKVYLVLLAAALLFTLLLFYSYPR</sequence>
<comment type="caution">
    <text evidence="2">The sequence shown here is derived from an EMBL/GenBank/DDBJ whole genome shotgun (WGS) entry which is preliminary data.</text>
</comment>
<dbReference type="Proteomes" id="UP000243073">
    <property type="component" value="Unassembled WGS sequence"/>
</dbReference>
<keyword evidence="3" id="KW-1185">Reference proteome</keyword>
<protein>
    <submittedName>
        <fullName evidence="2">Uncharacterized protein</fullName>
    </submittedName>
</protein>
<dbReference type="RefSeq" id="WP_071473675.1">
    <property type="nucleotide sequence ID" value="NZ_MDKE01000044.1"/>
</dbReference>
<dbReference type="EMBL" id="MDKE01000044">
    <property type="protein sequence ID" value="OIN06660.1"/>
    <property type="molecule type" value="Genomic_DNA"/>
</dbReference>
<keyword evidence="1" id="KW-1133">Transmembrane helix</keyword>
<reference evidence="2 3" key="1">
    <citation type="submission" date="2016-07" db="EMBL/GenBank/DDBJ databases">
        <title>Draft Genome Sequence of Oceanisphaera psychrotolerans, isolated from coastal sediment samples.</title>
        <authorList>
            <person name="Zhuo S."/>
            <person name="Ruan Z."/>
        </authorList>
    </citation>
    <scope>NUCLEOTIDE SEQUENCE [LARGE SCALE GENOMIC DNA]</scope>
    <source>
        <strain evidence="2 3">LAM-WHM-ZC</strain>
    </source>
</reference>